<protein>
    <submittedName>
        <fullName evidence="2">Uncharacterized protein</fullName>
    </submittedName>
</protein>
<reference evidence="2 3" key="1">
    <citation type="submission" date="2019-11" db="EMBL/GenBank/DDBJ databases">
        <title>Whole genome sequence of Oryza granulata.</title>
        <authorList>
            <person name="Li W."/>
        </authorList>
    </citation>
    <scope>NUCLEOTIDE SEQUENCE [LARGE SCALE GENOMIC DNA]</scope>
    <source>
        <strain evidence="3">cv. Menghai</strain>
        <tissue evidence="2">Leaf</tissue>
    </source>
</reference>
<feature type="signal peptide" evidence="1">
    <location>
        <begin position="1"/>
        <end position="24"/>
    </location>
</feature>
<name>A0A6G1C6B5_9ORYZ</name>
<organism evidence="2 3">
    <name type="scientific">Oryza meyeriana var. granulata</name>
    <dbReference type="NCBI Taxonomy" id="110450"/>
    <lineage>
        <taxon>Eukaryota</taxon>
        <taxon>Viridiplantae</taxon>
        <taxon>Streptophyta</taxon>
        <taxon>Embryophyta</taxon>
        <taxon>Tracheophyta</taxon>
        <taxon>Spermatophyta</taxon>
        <taxon>Magnoliopsida</taxon>
        <taxon>Liliopsida</taxon>
        <taxon>Poales</taxon>
        <taxon>Poaceae</taxon>
        <taxon>BOP clade</taxon>
        <taxon>Oryzoideae</taxon>
        <taxon>Oryzeae</taxon>
        <taxon>Oryzinae</taxon>
        <taxon>Oryza</taxon>
        <taxon>Oryza meyeriana</taxon>
    </lineage>
</organism>
<dbReference type="OrthoDB" id="1600340at2759"/>
<dbReference type="EMBL" id="SPHZ02000010">
    <property type="protein sequence ID" value="KAF0895716.1"/>
    <property type="molecule type" value="Genomic_DNA"/>
</dbReference>
<dbReference type="Proteomes" id="UP000479710">
    <property type="component" value="Unassembled WGS sequence"/>
</dbReference>
<comment type="caution">
    <text evidence="2">The sequence shown here is derived from an EMBL/GenBank/DDBJ whole genome shotgun (WGS) entry which is preliminary data.</text>
</comment>
<sequence length="68" mass="6744">MRSSTTAALLLLAVAATLSPTAHAAASTSLPRRLAAGGNVTAGCSPRERDALLAFKRGITADPAGLLA</sequence>
<evidence type="ECO:0000256" key="1">
    <source>
        <dbReference type="SAM" id="SignalP"/>
    </source>
</evidence>
<accession>A0A6G1C6B5</accession>
<keyword evidence="3" id="KW-1185">Reference proteome</keyword>
<feature type="chain" id="PRO_5026360613" evidence="1">
    <location>
        <begin position="25"/>
        <end position="68"/>
    </location>
</feature>
<evidence type="ECO:0000313" key="2">
    <source>
        <dbReference type="EMBL" id="KAF0895716.1"/>
    </source>
</evidence>
<proteinExistence type="predicted"/>
<evidence type="ECO:0000313" key="3">
    <source>
        <dbReference type="Proteomes" id="UP000479710"/>
    </source>
</evidence>
<gene>
    <name evidence="2" type="ORF">E2562_014327</name>
</gene>
<keyword evidence="1" id="KW-0732">Signal</keyword>
<dbReference type="AlphaFoldDB" id="A0A6G1C6B5"/>